<dbReference type="STRING" id="286727.SAMN02982917_6800"/>
<evidence type="ECO:0000256" key="2">
    <source>
        <dbReference type="ARBA" id="ARBA00023015"/>
    </source>
</evidence>
<dbReference type="FunFam" id="3.40.190.10:FF:000017">
    <property type="entry name" value="Glycine cleavage system transcriptional activator"/>
    <property type="match status" value="1"/>
</dbReference>
<dbReference type="PANTHER" id="PTHR30537">
    <property type="entry name" value="HTH-TYPE TRANSCRIPTIONAL REGULATOR"/>
    <property type="match status" value="1"/>
</dbReference>
<dbReference type="CDD" id="cd08432">
    <property type="entry name" value="PBP2_GcdR_TrpI_HvrB_AmpR_like"/>
    <property type="match status" value="1"/>
</dbReference>
<name>A0A1X7HPT7_9PROT</name>
<dbReference type="EMBL" id="FXAK01000009">
    <property type="protein sequence ID" value="SMF89601.1"/>
    <property type="molecule type" value="Genomic_DNA"/>
</dbReference>
<dbReference type="SUPFAM" id="SSF53850">
    <property type="entry name" value="Periplasmic binding protein-like II"/>
    <property type="match status" value="1"/>
</dbReference>
<dbReference type="NCBIfam" id="NF008352">
    <property type="entry name" value="PRK11139.1"/>
    <property type="match status" value="1"/>
</dbReference>
<organism evidence="6 7">
    <name type="scientific">Azospirillum oryzae</name>
    <dbReference type="NCBI Taxonomy" id="286727"/>
    <lineage>
        <taxon>Bacteria</taxon>
        <taxon>Pseudomonadati</taxon>
        <taxon>Pseudomonadota</taxon>
        <taxon>Alphaproteobacteria</taxon>
        <taxon>Rhodospirillales</taxon>
        <taxon>Azospirillaceae</taxon>
        <taxon>Azospirillum</taxon>
    </lineage>
</organism>
<feature type="domain" description="HTH lysR-type" evidence="5">
    <location>
        <begin position="5"/>
        <end position="62"/>
    </location>
</feature>
<dbReference type="PROSITE" id="PS50931">
    <property type="entry name" value="HTH_LYSR"/>
    <property type="match status" value="1"/>
</dbReference>
<dbReference type="InterPro" id="IPR000847">
    <property type="entry name" value="LysR_HTH_N"/>
</dbReference>
<dbReference type="RefSeq" id="WP_085091591.1">
    <property type="nucleotide sequence ID" value="NZ_FXAK01000009.1"/>
</dbReference>
<reference evidence="6 7" key="1">
    <citation type="submission" date="2017-04" db="EMBL/GenBank/DDBJ databases">
        <authorList>
            <person name="Afonso C.L."/>
            <person name="Miller P.J."/>
            <person name="Scott M.A."/>
            <person name="Spackman E."/>
            <person name="Goraichik I."/>
            <person name="Dimitrov K.M."/>
            <person name="Suarez D.L."/>
            <person name="Swayne D.E."/>
        </authorList>
    </citation>
    <scope>NUCLEOTIDE SEQUENCE [LARGE SCALE GENOMIC DNA]</scope>
    <source>
        <strain evidence="6 7">A2P</strain>
    </source>
</reference>
<keyword evidence="2" id="KW-0805">Transcription regulation</keyword>
<dbReference type="Pfam" id="PF03466">
    <property type="entry name" value="LysR_substrate"/>
    <property type="match status" value="1"/>
</dbReference>
<keyword evidence="4" id="KW-0804">Transcription</keyword>
<proteinExistence type="inferred from homology"/>
<sequence length="321" mass="35394">MRKRVSIKALQAFEAAARLGSFATAAEDLGLTPSAISHQVKILEEQLGLPLFHRVHRAVTLTDAGRSYANEIIGAFARMDAATRNVTSTGSGTTILTVRSMPSFATQWLMPRLNRVKALHPAIDIRLQASVSPIDLTAGAVDVDIRYNPGPPPAGCVLEQFPEDVIVPMCSPALANGLNPIREPKDLSRHILIHSEVNILGWRDWMRRHRSVHLDMDRGLRFDRSFMAINAAVNGMGVCLDSLLLARQELQSGQLVVPFPTEGLRAQGHGFVTLKSTAALPKIQLFRDWLFGELEAGRDWEEQYLMSLDFGAQMGVGSWPR</sequence>
<evidence type="ECO:0000256" key="4">
    <source>
        <dbReference type="ARBA" id="ARBA00023163"/>
    </source>
</evidence>
<comment type="similarity">
    <text evidence="1">Belongs to the LysR transcriptional regulatory family.</text>
</comment>
<dbReference type="Pfam" id="PF00126">
    <property type="entry name" value="HTH_1"/>
    <property type="match status" value="1"/>
</dbReference>
<keyword evidence="3" id="KW-0238">DNA-binding</keyword>
<dbReference type="Gene3D" id="1.10.10.10">
    <property type="entry name" value="Winged helix-like DNA-binding domain superfamily/Winged helix DNA-binding domain"/>
    <property type="match status" value="1"/>
</dbReference>
<evidence type="ECO:0000313" key="6">
    <source>
        <dbReference type="EMBL" id="SMF89601.1"/>
    </source>
</evidence>
<dbReference type="PANTHER" id="PTHR30537:SF74">
    <property type="entry name" value="HTH-TYPE TRANSCRIPTIONAL REGULATOR TRPI"/>
    <property type="match status" value="1"/>
</dbReference>
<evidence type="ECO:0000256" key="1">
    <source>
        <dbReference type="ARBA" id="ARBA00009437"/>
    </source>
</evidence>
<dbReference type="InterPro" id="IPR058163">
    <property type="entry name" value="LysR-type_TF_proteobact-type"/>
</dbReference>
<dbReference type="GO" id="GO:0006351">
    <property type="term" value="P:DNA-templated transcription"/>
    <property type="evidence" value="ECO:0007669"/>
    <property type="project" value="TreeGrafter"/>
</dbReference>
<gene>
    <name evidence="6" type="ORF">SAMN02982917_6800</name>
</gene>
<dbReference type="AlphaFoldDB" id="A0A1X7HPT7"/>
<accession>A0A1X7HPT7</accession>
<dbReference type="FunFam" id="1.10.10.10:FF:000038">
    <property type="entry name" value="Glycine cleavage system transcriptional activator"/>
    <property type="match status" value="1"/>
</dbReference>
<dbReference type="GO" id="GO:0003700">
    <property type="term" value="F:DNA-binding transcription factor activity"/>
    <property type="evidence" value="ECO:0007669"/>
    <property type="project" value="InterPro"/>
</dbReference>
<dbReference type="SUPFAM" id="SSF46785">
    <property type="entry name" value="Winged helix' DNA-binding domain"/>
    <property type="match status" value="1"/>
</dbReference>
<dbReference type="GO" id="GO:0043565">
    <property type="term" value="F:sequence-specific DNA binding"/>
    <property type="evidence" value="ECO:0007669"/>
    <property type="project" value="TreeGrafter"/>
</dbReference>
<evidence type="ECO:0000259" key="5">
    <source>
        <dbReference type="PROSITE" id="PS50931"/>
    </source>
</evidence>
<dbReference type="Proteomes" id="UP000192936">
    <property type="component" value="Unassembled WGS sequence"/>
</dbReference>
<dbReference type="Gene3D" id="3.40.190.10">
    <property type="entry name" value="Periplasmic binding protein-like II"/>
    <property type="match status" value="2"/>
</dbReference>
<dbReference type="InterPro" id="IPR036388">
    <property type="entry name" value="WH-like_DNA-bd_sf"/>
</dbReference>
<dbReference type="PRINTS" id="PR00039">
    <property type="entry name" value="HTHLYSR"/>
</dbReference>
<evidence type="ECO:0000313" key="7">
    <source>
        <dbReference type="Proteomes" id="UP000192936"/>
    </source>
</evidence>
<protein>
    <submittedName>
        <fullName evidence="6">LysR family transcriptional regulator, glycine cleavage system transcriptional activator</fullName>
    </submittedName>
</protein>
<dbReference type="InterPro" id="IPR036390">
    <property type="entry name" value="WH_DNA-bd_sf"/>
</dbReference>
<dbReference type="InterPro" id="IPR005119">
    <property type="entry name" value="LysR_subst-bd"/>
</dbReference>
<evidence type="ECO:0000256" key="3">
    <source>
        <dbReference type="ARBA" id="ARBA00023125"/>
    </source>
</evidence>
<dbReference type="OrthoDB" id="9794694at2"/>